<evidence type="ECO:0000256" key="5">
    <source>
        <dbReference type="ARBA" id="ARBA00022722"/>
    </source>
</evidence>
<dbReference type="GO" id="GO:0000727">
    <property type="term" value="P:double-strand break repair via break-induced replication"/>
    <property type="evidence" value="ECO:0007669"/>
    <property type="project" value="UniProtKB-UniRule"/>
</dbReference>
<keyword evidence="8 16" id="KW-0227">DNA damage</keyword>
<accession>A0A8H6XDG7</accession>
<evidence type="ECO:0000259" key="18">
    <source>
        <dbReference type="SMART" id="SM00891"/>
    </source>
</evidence>
<dbReference type="GO" id="GO:0003677">
    <property type="term" value="F:DNA binding"/>
    <property type="evidence" value="ECO:0007669"/>
    <property type="project" value="UniProtKB-UniRule"/>
</dbReference>
<keyword evidence="12 16" id="KW-0234">DNA repair</keyword>
<comment type="subcellular location">
    <subcellularLocation>
        <location evidence="2 16">Nucleus</location>
    </subcellularLocation>
</comment>
<dbReference type="InterPro" id="IPR042530">
    <property type="entry name" value="EME1/EME2_C"/>
</dbReference>
<keyword evidence="7 16" id="KW-0255">Endonuclease</keyword>
<gene>
    <name evidence="19" type="ORF">MSAN_02193600</name>
</gene>
<evidence type="ECO:0000256" key="16">
    <source>
        <dbReference type="RuleBase" id="RU369042"/>
    </source>
</evidence>
<evidence type="ECO:0000256" key="4">
    <source>
        <dbReference type="ARBA" id="ARBA00017114"/>
    </source>
</evidence>
<evidence type="ECO:0000256" key="7">
    <source>
        <dbReference type="ARBA" id="ARBA00022759"/>
    </source>
</evidence>
<proteinExistence type="inferred from homology"/>
<evidence type="ECO:0000256" key="2">
    <source>
        <dbReference type="ARBA" id="ARBA00004123"/>
    </source>
</evidence>
<dbReference type="PANTHER" id="PTHR13451">
    <property type="entry name" value="CLASS II CROSSOVER JUNCTION ENDONUCLEASE MUS81"/>
    <property type="match status" value="1"/>
</dbReference>
<dbReference type="Gene3D" id="1.10.150.670">
    <property type="entry name" value="Crossover junction endonuclease EME1, DNA-binding domain"/>
    <property type="match status" value="1"/>
</dbReference>
<dbReference type="GO" id="GO:0048257">
    <property type="term" value="F:3'-flap endonuclease activity"/>
    <property type="evidence" value="ECO:0007669"/>
    <property type="project" value="TreeGrafter"/>
</dbReference>
<dbReference type="SMART" id="SM00891">
    <property type="entry name" value="ERCC4"/>
    <property type="match status" value="1"/>
</dbReference>
<dbReference type="GO" id="GO:0046872">
    <property type="term" value="F:metal ion binding"/>
    <property type="evidence" value="ECO:0007669"/>
    <property type="project" value="UniProtKB-UniRule"/>
</dbReference>
<dbReference type="InterPro" id="IPR006166">
    <property type="entry name" value="ERCC4_domain"/>
</dbReference>
<evidence type="ECO:0000256" key="17">
    <source>
        <dbReference type="SAM" id="MobiDB-lite"/>
    </source>
</evidence>
<dbReference type="Gene3D" id="3.40.50.10130">
    <property type="match status" value="1"/>
</dbReference>
<dbReference type="GO" id="GO:0006308">
    <property type="term" value="P:DNA catabolic process"/>
    <property type="evidence" value="ECO:0007669"/>
    <property type="project" value="UniProtKB-UniRule"/>
</dbReference>
<dbReference type="GO" id="GO:0000712">
    <property type="term" value="P:resolution of meiotic recombination intermediates"/>
    <property type="evidence" value="ECO:0007669"/>
    <property type="project" value="TreeGrafter"/>
</dbReference>
<evidence type="ECO:0000313" key="20">
    <source>
        <dbReference type="Proteomes" id="UP000623467"/>
    </source>
</evidence>
<protein>
    <recommendedName>
        <fullName evidence="4 16">Crossover junction endonuclease MUS81</fullName>
        <ecNumber evidence="16">3.1.22.-</ecNumber>
    </recommendedName>
</protein>
<evidence type="ECO:0000256" key="3">
    <source>
        <dbReference type="ARBA" id="ARBA00010015"/>
    </source>
</evidence>
<comment type="similarity">
    <text evidence="3 16">Belongs to the XPF family.</text>
</comment>
<dbReference type="AlphaFoldDB" id="A0A8H6XDG7"/>
<keyword evidence="6 16" id="KW-0479">Metal-binding</keyword>
<dbReference type="FunFam" id="3.40.50.10130:FF:000005">
    <property type="entry name" value="crossover junction endonuclease MUS81 isoform X1"/>
    <property type="match status" value="1"/>
</dbReference>
<evidence type="ECO:0000256" key="10">
    <source>
        <dbReference type="ARBA" id="ARBA00022842"/>
    </source>
</evidence>
<keyword evidence="11 16" id="KW-0233">DNA recombination</keyword>
<organism evidence="19 20">
    <name type="scientific">Mycena sanguinolenta</name>
    <dbReference type="NCBI Taxonomy" id="230812"/>
    <lineage>
        <taxon>Eukaryota</taxon>
        <taxon>Fungi</taxon>
        <taxon>Dikarya</taxon>
        <taxon>Basidiomycota</taxon>
        <taxon>Agaricomycotina</taxon>
        <taxon>Agaricomycetes</taxon>
        <taxon>Agaricomycetidae</taxon>
        <taxon>Agaricales</taxon>
        <taxon>Marasmiineae</taxon>
        <taxon>Mycenaceae</taxon>
        <taxon>Mycena</taxon>
    </lineage>
</organism>
<keyword evidence="14" id="KW-0469">Meiosis</keyword>
<keyword evidence="13 16" id="KW-0539">Nucleus</keyword>
<comment type="function">
    <text evidence="15 16">Interacts with EME1 to form a DNA structure-specific endonuclease with substrate preference for branched DNA structures with a 5'-end at the branch nick. Typical substrates include 3'-flap structures, D-loops, replication forks and nicked Holliday junctions. May be required in mitosis for the processing of stalled or collapsed replication fork intermediates. May be required in meiosis for the repair of meiosis-specific double strand breaks subsequent to single-end invasion (SEI).</text>
</comment>
<dbReference type="GO" id="GO:0031573">
    <property type="term" value="P:mitotic intra-S DNA damage checkpoint signaling"/>
    <property type="evidence" value="ECO:0007669"/>
    <property type="project" value="TreeGrafter"/>
</dbReference>
<dbReference type="Pfam" id="PF02732">
    <property type="entry name" value="ERCC4"/>
    <property type="match status" value="1"/>
</dbReference>
<dbReference type="InterPro" id="IPR047416">
    <property type="entry name" value="XPF_nuclease_Mus81"/>
</dbReference>
<feature type="compositionally biased region" description="Polar residues" evidence="17">
    <location>
        <begin position="287"/>
        <end position="297"/>
    </location>
</feature>
<keyword evidence="10 16" id="KW-0460">Magnesium</keyword>
<evidence type="ECO:0000256" key="9">
    <source>
        <dbReference type="ARBA" id="ARBA00022801"/>
    </source>
</evidence>
<dbReference type="EC" id="3.1.22.-" evidence="16"/>
<reference evidence="19" key="1">
    <citation type="submission" date="2020-05" db="EMBL/GenBank/DDBJ databases">
        <title>Mycena genomes resolve the evolution of fungal bioluminescence.</title>
        <authorList>
            <person name="Tsai I.J."/>
        </authorList>
    </citation>
    <scope>NUCLEOTIDE SEQUENCE</scope>
    <source>
        <strain evidence="19">160909Yilan</strain>
    </source>
</reference>
<evidence type="ECO:0000256" key="14">
    <source>
        <dbReference type="ARBA" id="ARBA00023254"/>
    </source>
</evidence>
<dbReference type="OrthoDB" id="5963188at2759"/>
<feature type="compositionally biased region" description="Low complexity" evidence="17">
    <location>
        <begin position="265"/>
        <end position="286"/>
    </location>
</feature>
<feature type="domain" description="ERCC4" evidence="18">
    <location>
        <begin position="346"/>
        <end position="446"/>
    </location>
</feature>
<sequence>MRYAAQENGPSQPAPAAPAAPKKPRGRPPKRSATDVDMDPPPVAKRRTAGVELPAQASVTQPAPPGLQRSATSPAIGNRSFQFWYLDDHKPVLNRGDAQVSWCEDGSQLLRMKIGYPISEANHPVVARLYGRHNCGDFIMAEMREDIADTFPQSTAFPCTKTAVHPPSKARNLAALLAEEKLAQKRSNHSLDPSRQLPEYMQKQKDSGKRNINAIASGSNSNGVNVNSGGSHDNATLDMRRAAAMRSHPSLSQGSRASSPPGSPPSVATRPTVTRAATMTAASSSSLTPNLHRTASAPTPVFHTRPRLSHAVPHLPATEHPSLYAPQRTFPDFAPRVFKAGTYSVHLVLDHREKGKNDRDFIAEGLSRKGVSVVRDSLDIGDVAWVARSMYDGDVCVLDVVLERKRLDDLAGSIKDRRFHEQKHLIQFRLHQSGMSRVFYLVEAYDTQRQMEEWGPQIKTALSSTAVVDGFLCNETKNVEDTIAFLATVTEELRRAHADKDLFVIPTHMIRRHSYLDLQKYLRAKHPGRSYVTSFKDFQALNSKSAHTTVRDTWARMLLCVKGMSAEKVGAVVDRWDTPRALWQAFRAAQEAEQEALAVEAAAADVLAAGPSKGKGRKKKSTVPEARLMLQGVGGAEGGARAIGQALSTKLYELFMSEDYQEVE</sequence>
<comment type="cofactor">
    <cofactor evidence="1 16">
        <name>Mg(2+)</name>
        <dbReference type="ChEBI" id="CHEBI:18420"/>
    </cofactor>
</comment>
<evidence type="ECO:0000256" key="6">
    <source>
        <dbReference type="ARBA" id="ARBA00022723"/>
    </source>
</evidence>
<name>A0A8H6XDG7_9AGAR</name>
<comment type="caution">
    <text evidence="19">The sequence shown here is derived from an EMBL/GenBank/DDBJ whole genome shotgun (WGS) entry which is preliminary data.</text>
</comment>
<evidence type="ECO:0000256" key="13">
    <source>
        <dbReference type="ARBA" id="ARBA00023242"/>
    </source>
</evidence>
<dbReference type="GO" id="GO:0005634">
    <property type="term" value="C:nucleus"/>
    <property type="evidence" value="ECO:0007669"/>
    <property type="project" value="UniProtKB-SubCell"/>
</dbReference>
<dbReference type="SUPFAM" id="SSF52980">
    <property type="entry name" value="Restriction endonuclease-like"/>
    <property type="match status" value="1"/>
</dbReference>
<evidence type="ECO:0000256" key="1">
    <source>
        <dbReference type="ARBA" id="ARBA00001946"/>
    </source>
</evidence>
<dbReference type="Proteomes" id="UP000623467">
    <property type="component" value="Unassembled WGS sequence"/>
</dbReference>
<dbReference type="InterPro" id="IPR011335">
    <property type="entry name" value="Restrct_endonuc-II-like"/>
</dbReference>
<evidence type="ECO:0000256" key="8">
    <source>
        <dbReference type="ARBA" id="ARBA00022763"/>
    </source>
</evidence>
<feature type="compositionally biased region" description="Low complexity" evidence="17">
    <location>
        <begin position="211"/>
        <end position="231"/>
    </location>
</feature>
<feature type="region of interest" description="Disordered" evidence="17">
    <location>
        <begin position="184"/>
        <end position="301"/>
    </location>
</feature>
<evidence type="ECO:0000256" key="15">
    <source>
        <dbReference type="ARBA" id="ARBA00058015"/>
    </source>
</evidence>
<dbReference type="InterPro" id="IPR033309">
    <property type="entry name" value="Mus81"/>
</dbReference>
<dbReference type="CDD" id="cd20074">
    <property type="entry name" value="XPF_nuclease_Mus81"/>
    <property type="match status" value="1"/>
</dbReference>
<dbReference type="EMBL" id="JACAZH010000032">
    <property type="protein sequence ID" value="KAF7338714.1"/>
    <property type="molecule type" value="Genomic_DNA"/>
</dbReference>
<evidence type="ECO:0000313" key="19">
    <source>
        <dbReference type="EMBL" id="KAF7338714.1"/>
    </source>
</evidence>
<evidence type="ECO:0000256" key="11">
    <source>
        <dbReference type="ARBA" id="ARBA00023172"/>
    </source>
</evidence>
<dbReference type="GO" id="GO:0008821">
    <property type="term" value="F:crossover junction DNA endonuclease activity"/>
    <property type="evidence" value="ECO:0007669"/>
    <property type="project" value="UniProtKB-UniRule"/>
</dbReference>
<comment type="subunit">
    <text evidence="16">Interacts with EME1.</text>
</comment>
<keyword evidence="5 16" id="KW-0540">Nuclease</keyword>
<feature type="region of interest" description="Disordered" evidence="17">
    <location>
        <begin position="1"/>
        <end position="73"/>
    </location>
</feature>
<keyword evidence="20" id="KW-1185">Reference proteome</keyword>
<evidence type="ECO:0000256" key="12">
    <source>
        <dbReference type="ARBA" id="ARBA00023204"/>
    </source>
</evidence>
<dbReference type="GO" id="GO:0048476">
    <property type="term" value="C:Holliday junction resolvase complex"/>
    <property type="evidence" value="ECO:0007669"/>
    <property type="project" value="UniProtKB-UniRule"/>
</dbReference>
<dbReference type="PANTHER" id="PTHR13451:SF0">
    <property type="entry name" value="CROSSOVER JUNCTION ENDONUCLEASE MUS81"/>
    <property type="match status" value="1"/>
</dbReference>
<keyword evidence="9 16" id="KW-0378">Hydrolase</keyword>